<dbReference type="Proteomes" id="UP001058273">
    <property type="component" value="Chromosome"/>
</dbReference>
<reference evidence="2" key="2">
    <citation type="submission" date="2022-08" db="EMBL/GenBank/DDBJ databases">
        <authorList>
            <person name="Poehlein A."/>
            <person name="Guzman J."/>
            <person name="Daniel R."/>
            <person name="Vilcinskas A."/>
        </authorList>
    </citation>
    <scope>NUCLEOTIDE SEQUENCE</scope>
    <source>
        <strain evidence="2">G314FT</strain>
    </source>
</reference>
<sequence>MAKSQLIKDVATNQITVEETLQRLLIITDDLNIVEMKEWIKGELNGYSNLEMLPDYRKKVGNRIIYSGINGSFQITNQPLPISFIPEEMRDVVLNPKIKESISSIEKTLLDESEIGVDLTSLAGAIYNKTGVQCYSIFQEYSLMSLSEITSNVKNKALLMLLDLEKEFGNLDSLDIKLIKEKLIFIQNLFIVK</sequence>
<evidence type="ECO:0000313" key="3">
    <source>
        <dbReference type="Proteomes" id="UP001058273"/>
    </source>
</evidence>
<accession>A0ABY5NZQ2</accession>
<reference evidence="2" key="1">
    <citation type="submission" date="2022-08" db="EMBL/GenBank/DDBJ databases">
        <title>Genome sequence of Vagococcus luciliae DSM 112651.</title>
        <authorList>
            <person name="Juan G."/>
            <person name="Anja P."/>
            <person name="Rolf D."/>
            <person name="Kampfer P."/>
            <person name="Vilcinskas A."/>
        </authorList>
    </citation>
    <scope>NUCLEOTIDE SEQUENCE</scope>
    <source>
        <strain evidence="2">G314FT</strain>
    </source>
</reference>
<protein>
    <recommendedName>
        <fullName evidence="1">AbiTii domain-containing protein</fullName>
    </recommendedName>
</protein>
<dbReference type="Pfam" id="PF18864">
    <property type="entry name" value="AbiTii"/>
    <property type="match status" value="1"/>
</dbReference>
<dbReference type="EMBL" id="CP102451">
    <property type="protein sequence ID" value="UUV99151.1"/>
    <property type="molecule type" value="Genomic_DNA"/>
</dbReference>
<evidence type="ECO:0000313" key="2">
    <source>
        <dbReference type="EMBL" id="UUV99151.1"/>
    </source>
</evidence>
<gene>
    <name evidence="2" type="ORF">G314FT_13110</name>
</gene>
<dbReference type="InterPro" id="IPR041304">
    <property type="entry name" value="AbiTii"/>
</dbReference>
<dbReference type="RefSeq" id="WP_257699633.1">
    <property type="nucleotide sequence ID" value="NZ_CP102451.1"/>
</dbReference>
<name>A0ABY5NZQ2_9ENTE</name>
<organism evidence="2 3">
    <name type="scientific">Vagococcus luciliae</name>
    <dbReference type="NCBI Taxonomy" id="2920380"/>
    <lineage>
        <taxon>Bacteria</taxon>
        <taxon>Bacillati</taxon>
        <taxon>Bacillota</taxon>
        <taxon>Bacilli</taxon>
        <taxon>Lactobacillales</taxon>
        <taxon>Enterococcaceae</taxon>
        <taxon>Vagococcus</taxon>
    </lineage>
</organism>
<evidence type="ECO:0000259" key="1">
    <source>
        <dbReference type="Pfam" id="PF18864"/>
    </source>
</evidence>
<feature type="domain" description="AbiTii" evidence="1">
    <location>
        <begin position="5"/>
        <end position="178"/>
    </location>
</feature>
<proteinExistence type="predicted"/>
<keyword evidence="3" id="KW-1185">Reference proteome</keyword>